<keyword evidence="3" id="KW-0489">Methyltransferase</keyword>
<comment type="caution">
    <text evidence="3">The sequence shown here is derived from an EMBL/GenBank/DDBJ whole genome shotgun (WGS) entry which is preliminary data.</text>
</comment>
<dbReference type="InterPro" id="IPR038576">
    <property type="entry name" value="Methyltransf_Zn-bd_dom_put_sf"/>
</dbReference>
<name>A0A317PN94_9HYPH</name>
<evidence type="ECO:0000313" key="4">
    <source>
        <dbReference type="Proteomes" id="UP000246352"/>
    </source>
</evidence>
<dbReference type="Gene3D" id="3.40.50.150">
    <property type="entry name" value="Vaccinia Virus protein VP39"/>
    <property type="match status" value="1"/>
</dbReference>
<dbReference type="EMBL" id="QGTR01000003">
    <property type="protein sequence ID" value="PWV99960.1"/>
    <property type="molecule type" value="Genomic_DNA"/>
</dbReference>
<dbReference type="Gene3D" id="3.40.50.720">
    <property type="entry name" value="NAD(P)-binding Rossmann-like Domain"/>
    <property type="match status" value="1"/>
</dbReference>
<dbReference type="InterPro" id="IPR013630">
    <property type="entry name" value="Methyltransf_Zn-bd_dom_put"/>
</dbReference>
<evidence type="ECO:0000313" key="3">
    <source>
        <dbReference type="EMBL" id="PWV99960.1"/>
    </source>
</evidence>
<dbReference type="InterPro" id="IPR029063">
    <property type="entry name" value="SAM-dependent_MTases_sf"/>
</dbReference>
<dbReference type="Proteomes" id="UP000246352">
    <property type="component" value="Unassembled WGS sequence"/>
</dbReference>
<dbReference type="Gene3D" id="6.10.250.3100">
    <property type="match status" value="1"/>
</dbReference>
<dbReference type="AlphaFoldDB" id="A0A317PN94"/>
<dbReference type="GO" id="GO:0008168">
    <property type="term" value="F:methyltransferase activity"/>
    <property type="evidence" value="ECO:0007669"/>
    <property type="project" value="UniProtKB-KW"/>
</dbReference>
<dbReference type="OrthoDB" id="9815644at2"/>
<reference evidence="3 4" key="1">
    <citation type="submission" date="2018-05" db="EMBL/GenBank/DDBJ databases">
        <title>Genomic Encyclopedia of Type Strains, Phase IV (KMG-IV): sequencing the most valuable type-strain genomes for metagenomic binning, comparative biology and taxonomic classification.</title>
        <authorList>
            <person name="Goeker M."/>
        </authorList>
    </citation>
    <scope>NUCLEOTIDE SEQUENCE [LARGE SCALE GENOMIC DNA]</scope>
    <source>
        <strain evidence="3 4">DSM 16791</strain>
    </source>
</reference>
<dbReference type="Gene3D" id="6.20.50.110">
    <property type="entry name" value="Methyltransferase, zinc-binding domain"/>
    <property type="match status" value="1"/>
</dbReference>
<protein>
    <submittedName>
        <fullName evidence="3">Methyltransferase family protein</fullName>
    </submittedName>
</protein>
<sequence>MRTCRHCAGAEFVPFLDLGEAPPSNAYLASGDLDRPEKRYPLVIRTCTGCWLTQTEDFADREEFFSGDYAYFSSFSSTWLAHARAYVEAMTARFALGPQSRVVEIAANDGYLLQYVRSAGIPCYGVEPTAGTAAAARALGIDIVEDFFGLSLGRRLAEAGRGADLIAANNVLAHVPDINDFVAGFAALLKPDGVATFEFPHLLEMVRGNQFDTAYHEHYSYLSLIAVERVFRANGLVVFDVETTPHHGGSLRVLACRADCGSHPETPAVAAQLSAERLAGMDTPAFYTGFQGQAERLRDEFRAFLARARARRQTVAAYGAAAKGNTLLNFADVSTESIAFVVDRNPAKQGRFLPGSHIPIHAEAALADQKPDWVVILPWNLETEIKSQLSYISDWGGRFVTAIPCLTLHPQASTR</sequence>
<keyword evidence="3" id="KW-0808">Transferase</keyword>
<evidence type="ECO:0000259" key="2">
    <source>
        <dbReference type="Pfam" id="PF08484"/>
    </source>
</evidence>
<keyword evidence="4" id="KW-1185">Reference proteome</keyword>
<dbReference type="RefSeq" id="WP_110032228.1">
    <property type="nucleotide sequence ID" value="NZ_QGTR01000003.1"/>
</dbReference>
<organism evidence="3 4">
    <name type="scientific">Hoeflea marina</name>
    <dbReference type="NCBI Taxonomy" id="274592"/>
    <lineage>
        <taxon>Bacteria</taxon>
        <taxon>Pseudomonadati</taxon>
        <taxon>Pseudomonadota</taxon>
        <taxon>Alphaproteobacteria</taxon>
        <taxon>Hyphomicrobiales</taxon>
        <taxon>Rhizobiaceae</taxon>
        <taxon>Hoeflea</taxon>
    </lineage>
</organism>
<accession>A0A317PN94</accession>
<feature type="domain" description="C-methyltransferase" evidence="2">
    <location>
        <begin position="246"/>
        <end position="404"/>
    </location>
</feature>
<evidence type="ECO:0000259" key="1">
    <source>
        <dbReference type="Pfam" id="PF08421"/>
    </source>
</evidence>
<proteinExistence type="predicted"/>
<dbReference type="PANTHER" id="PTHR43861:SF5">
    <property type="entry name" value="BLL5978 PROTEIN"/>
    <property type="match status" value="1"/>
</dbReference>
<gene>
    <name evidence="3" type="ORF">DFR52_103161</name>
</gene>
<dbReference type="Pfam" id="PF08484">
    <property type="entry name" value="Methyltransf_14"/>
    <property type="match status" value="1"/>
</dbReference>
<feature type="domain" description="Methyltransferase putative zinc binding" evidence="1">
    <location>
        <begin position="4"/>
        <end position="65"/>
    </location>
</feature>
<dbReference type="Pfam" id="PF08421">
    <property type="entry name" value="Methyltransf_13"/>
    <property type="match status" value="1"/>
</dbReference>
<dbReference type="GO" id="GO:0032259">
    <property type="term" value="P:methylation"/>
    <property type="evidence" value="ECO:0007669"/>
    <property type="project" value="UniProtKB-KW"/>
</dbReference>
<dbReference type="PANTHER" id="PTHR43861">
    <property type="entry name" value="TRANS-ACONITATE 2-METHYLTRANSFERASE-RELATED"/>
    <property type="match status" value="1"/>
</dbReference>
<dbReference type="Pfam" id="PF13489">
    <property type="entry name" value="Methyltransf_23"/>
    <property type="match status" value="1"/>
</dbReference>
<dbReference type="SUPFAM" id="SSF53335">
    <property type="entry name" value="S-adenosyl-L-methionine-dependent methyltransferases"/>
    <property type="match status" value="1"/>
</dbReference>
<dbReference type="InterPro" id="IPR013691">
    <property type="entry name" value="MeTrfase_14"/>
</dbReference>